<evidence type="ECO:0000256" key="1">
    <source>
        <dbReference type="SAM" id="MobiDB-lite"/>
    </source>
</evidence>
<feature type="compositionally biased region" description="Polar residues" evidence="1">
    <location>
        <begin position="332"/>
        <end position="350"/>
    </location>
</feature>
<dbReference type="Pfam" id="PF22893">
    <property type="entry name" value="ULD_2"/>
    <property type="match status" value="1"/>
</dbReference>
<feature type="compositionally biased region" description="Basic and acidic residues" evidence="1">
    <location>
        <begin position="403"/>
        <end position="416"/>
    </location>
</feature>
<gene>
    <name evidence="3" type="ORF">BU26DRAFT_118590</name>
</gene>
<feature type="compositionally biased region" description="Basic and acidic residues" evidence="1">
    <location>
        <begin position="745"/>
        <end position="754"/>
    </location>
</feature>
<evidence type="ECO:0000313" key="3">
    <source>
        <dbReference type="EMBL" id="KAF2243482.1"/>
    </source>
</evidence>
<organism evidence="3 4">
    <name type="scientific">Trematosphaeria pertusa</name>
    <dbReference type="NCBI Taxonomy" id="390896"/>
    <lineage>
        <taxon>Eukaryota</taxon>
        <taxon>Fungi</taxon>
        <taxon>Dikarya</taxon>
        <taxon>Ascomycota</taxon>
        <taxon>Pezizomycotina</taxon>
        <taxon>Dothideomycetes</taxon>
        <taxon>Pleosporomycetidae</taxon>
        <taxon>Pleosporales</taxon>
        <taxon>Massarineae</taxon>
        <taxon>Trematosphaeriaceae</taxon>
        <taxon>Trematosphaeria</taxon>
    </lineage>
</organism>
<feature type="region of interest" description="Disordered" evidence="1">
    <location>
        <begin position="734"/>
        <end position="754"/>
    </location>
</feature>
<feature type="compositionally biased region" description="Polar residues" evidence="1">
    <location>
        <begin position="392"/>
        <end position="402"/>
    </location>
</feature>
<accession>A0A6A6I0H5</accession>
<feature type="compositionally biased region" description="Basic and acidic residues" evidence="1">
    <location>
        <begin position="219"/>
        <end position="231"/>
    </location>
</feature>
<feature type="compositionally biased region" description="Polar residues" evidence="1">
    <location>
        <begin position="255"/>
        <end position="274"/>
    </location>
</feature>
<dbReference type="Proteomes" id="UP000800094">
    <property type="component" value="Unassembled WGS sequence"/>
</dbReference>
<dbReference type="InterPro" id="IPR054464">
    <property type="entry name" value="ULD_fung"/>
</dbReference>
<evidence type="ECO:0000313" key="4">
    <source>
        <dbReference type="Proteomes" id="UP000800094"/>
    </source>
</evidence>
<dbReference type="AlphaFoldDB" id="A0A6A6I0H5"/>
<feature type="region of interest" description="Disordered" evidence="1">
    <location>
        <begin position="215"/>
        <end position="418"/>
    </location>
</feature>
<dbReference type="EMBL" id="ML987205">
    <property type="protein sequence ID" value="KAF2243482.1"/>
    <property type="molecule type" value="Genomic_DNA"/>
</dbReference>
<proteinExistence type="predicted"/>
<feature type="compositionally biased region" description="Polar residues" evidence="1">
    <location>
        <begin position="282"/>
        <end position="292"/>
    </location>
</feature>
<dbReference type="OrthoDB" id="3694717at2759"/>
<feature type="domain" description="Ubiquitin-like" evidence="2">
    <location>
        <begin position="601"/>
        <end position="682"/>
    </location>
</feature>
<dbReference type="RefSeq" id="XP_033678486.1">
    <property type="nucleotide sequence ID" value="XM_033819487.1"/>
</dbReference>
<reference evidence="3" key="1">
    <citation type="journal article" date="2020" name="Stud. Mycol.">
        <title>101 Dothideomycetes genomes: a test case for predicting lifestyles and emergence of pathogens.</title>
        <authorList>
            <person name="Haridas S."/>
            <person name="Albert R."/>
            <person name="Binder M."/>
            <person name="Bloem J."/>
            <person name="Labutti K."/>
            <person name="Salamov A."/>
            <person name="Andreopoulos B."/>
            <person name="Baker S."/>
            <person name="Barry K."/>
            <person name="Bills G."/>
            <person name="Bluhm B."/>
            <person name="Cannon C."/>
            <person name="Castanera R."/>
            <person name="Culley D."/>
            <person name="Daum C."/>
            <person name="Ezra D."/>
            <person name="Gonzalez J."/>
            <person name="Henrissat B."/>
            <person name="Kuo A."/>
            <person name="Liang C."/>
            <person name="Lipzen A."/>
            <person name="Lutzoni F."/>
            <person name="Magnuson J."/>
            <person name="Mondo S."/>
            <person name="Nolan M."/>
            <person name="Ohm R."/>
            <person name="Pangilinan J."/>
            <person name="Park H.-J."/>
            <person name="Ramirez L."/>
            <person name="Alfaro M."/>
            <person name="Sun H."/>
            <person name="Tritt A."/>
            <person name="Yoshinaga Y."/>
            <person name="Zwiers L.-H."/>
            <person name="Turgeon B."/>
            <person name="Goodwin S."/>
            <person name="Spatafora J."/>
            <person name="Crous P."/>
            <person name="Grigoriev I."/>
        </authorList>
    </citation>
    <scope>NUCLEOTIDE SEQUENCE</scope>
    <source>
        <strain evidence="3">CBS 122368</strain>
    </source>
</reference>
<keyword evidence="4" id="KW-1185">Reference proteome</keyword>
<evidence type="ECO:0000259" key="2">
    <source>
        <dbReference type="Pfam" id="PF22893"/>
    </source>
</evidence>
<dbReference type="GeneID" id="54572817"/>
<protein>
    <recommendedName>
        <fullName evidence="2">Ubiquitin-like domain-containing protein</fullName>
    </recommendedName>
</protein>
<name>A0A6A6I0H5_9PLEO</name>
<sequence length="767" mass="84850">MMAEPLSIIASIVGITGAGARTAISLFALAETVSTANERVRGIADDISSTCGILNQLRDLVTPQPGPNGTHTSVLSPTALSDLSSAVLRCDNIFQSINTDLERATKQIGGLSDRGNATIELSRSEKARWPFLQPHFQEMRNELQVSKINLMLMAFIAYLKIGLKGEPERQMDEQEITEMKAKIKRLHRAGTLAVRAVDKQMEEGSNKNVKGLFQKFRFQKKETQRKPEIRNRGGFTASPTEVEPPQSTPDELRQDQSTAANSDSAPQNQTTTGGTRVGALSSPPTDTPQADMSTDDSPEGLITTDCPPRSPGPEAKPAESENVDQVEGRQSVADTAATNTLREGDSTNAIAFTARDARPAESTPPAERLSQTALPRDGHRSVSSAVWDEPSAASNWKTSDSQRSSRNEAPEKRDTNETIEPIAGTFNNDAEDAGGVLQAWTIGIHDGLTLGDDGVFDVHEVSLPEARVLDILGDHETQQSSPLEWLSKLNTYQRCLVFDHVNRHDLTLLYVGTWRNEIIPTVLGELEVAILIWITSVTRERAMRASMYSQRRLGHEEETREDVRLPPVEGALDPQKAPWERRKTAIYKGGAQEDDTLGKSTGPIKFSDPTGKQFSFPWHLAKTWKGMESLIIDALRHEGGYQLPVSQGQFDLLSPDGEVVLPRVWEFVVRPGWTVKMRMRPKSEQPTKQPAFRPKPLAPNLDALNIDYWPIPARVTKSSMHSLTLNPFSKWAPGLTQKMKKSRKSTKEPEEADDKVVEELLQRWTVD</sequence>